<evidence type="ECO:0000313" key="1">
    <source>
        <dbReference type="EMBL" id="KAH7903427.1"/>
    </source>
</evidence>
<name>A0ACB7ZRW1_9AGAM</name>
<protein>
    <submittedName>
        <fullName evidence="1">Kinase-like domain-containing protein</fullName>
    </submittedName>
</protein>
<proteinExistence type="predicted"/>
<evidence type="ECO:0000313" key="2">
    <source>
        <dbReference type="Proteomes" id="UP000790377"/>
    </source>
</evidence>
<keyword evidence="2" id="KW-1185">Reference proteome</keyword>
<gene>
    <name evidence="1" type="ORF">BJ138DRAFT_1131376</name>
</gene>
<accession>A0ACB7ZRW1</accession>
<sequence length="350" mass="39695">MRPPPPPGVQIDLDWFDISQLDTIKSPKILCELRNAGKIGFVDYMRAICFLRATPTPLDLDSIKVLYPEASDPIISPAAVLGLLKSPPSALRLEQGTASVRTYKISDTMLVKAGSFREARTMLFIKEHTNIPVPTIHLVFVTGEREKEETYIVMEYISGGDLQHQWENLAKSERSAVVSQLKQYLHELRTITPPSQTPGPIDGGRCRGHWFSELDGGPFESHAQLVAWWNERLEKTFSRNRDPERDSEVKESDLLRADHPLVFTHGDLLPRNLILCFGTLWIVDWELAGWYPWYLEYVSIADDCGNPEYPTPMDWASAVLPGLPNFDREYAALKRVRSEIVLVPFGKHPC</sequence>
<reference evidence="1" key="1">
    <citation type="journal article" date="2021" name="New Phytol.">
        <title>Evolutionary innovations through gain and loss of genes in the ectomycorrhizal Boletales.</title>
        <authorList>
            <person name="Wu G."/>
            <person name="Miyauchi S."/>
            <person name="Morin E."/>
            <person name="Kuo A."/>
            <person name="Drula E."/>
            <person name="Varga T."/>
            <person name="Kohler A."/>
            <person name="Feng B."/>
            <person name="Cao Y."/>
            <person name="Lipzen A."/>
            <person name="Daum C."/>
            <person name="Hundley H."/>
            <person name="Pangilinan J."/>
            <person name="Johnson J."/>
            <person name="Barry K."/>
            <person name="LaButti K."/>
            <person name="Ng V."/>
            <person name="Ahrendt S."/>
            <person name="Min B."/>
            <person name="Choi I.G."/>
            <person name="Park H."/>
            <person name="Plett J.M."/>
            <person name="Magnuson J."/>
            <person name="Spatafora J.W."/>
            <person name="Nagy L.G."/>
            <person name="Henrissat B."/>
            <person name="Grigoriev I.V."/>
            <person name="Yang Z.L."/>
            <person name="Xu J."/>
            <person name="Martin F.M."/>
        </authorList>
    </citation>
    <scope>NUCLEOTIDE SEQUENCE</scope>
    <source>
        <strain evidence="1">ATCC 28755</strain>
    </source>
</reference>
<comment type="caution">
    <text evidence="1">The sequence shown here is derived from an EMBL/GenBank/DDBJ whole genome shotgun (WGS) entry which is preliminary data.</text>
</comment>
<organism evidence="1 2">
    <name type="scientific">Hygrophoropsis aurantiaca</name>
    <dbReference type="NCBI Taxonomy" id="72124"/>
    <lineage>
        <taxon>Eukaryota</taxon>
        <taxon>Fungi</taxon>
        <taxon>Dikarya</taxon>
        <taxon>Basidiomycota</taxon>
        <taxon>Agaricomycotina</taxon>
        <taxon>Agaricomycetes</taxon>
        <taxon>Agaricomycetidae</taxon>
        <taxon>Boletales</taxon>
        <taxon>Coniophorineae</taxon>
        <taxon>Hygrophoropsidaceae</taxon>
        <taxon>Hygrophoropsis</taxon>
    </lineage>
</organism>
<dbReference type="EMBL" id="MU268981">
    <property type="protein sequence ID" value="KAH7903427.1"/>
    <property type="molecule type" value="Genomic_DNA"/>
</dbReference>
<dbReference type="Proteomes" id="UP000790377">
    <property type="component" value="Unassembled WGS sequence"/>
</dbReference>